<name>A0A6L6Q6P2_9BURK</name>
<gene>
    <name evidence="1" type="ORF">GM668_22105</name>
</gene>
<proteinExistence type="predicted"/>
<organism evidence="1 2">
    <name type="scientific">Pseudoduganella ginsengisoli</name>
    <dbReference type="NCBI Taxonomy" id="1462440"/>
    <lineage>
        <taxon>Bacteria</taxon>
        <taxon>Pseudomonadati</taxon>
        <taxon>Pseudomonadota</taxon>
        <taxon>Betaproteobacteria</taxon>
        <taxon>Burkholderiales</taxon>
        <taxon>Oxalobacteraceae</taxon>
        <taxon>Telluria group</taxon>
        <taxon>Pseudoduganella</taxon>
    </lineage>
</organism>
<protein>
    <recommendedName>
        <fullName evidence="3">DUF3465 domain-containing protein</fullName>
    </recommendedName>
</protein>
<dbReference type="Proteomes" id="UP000484015">
    <property type="component" value="Unassembled WGS sequence"/>
</dbReference>
<dbReference type="OrthoDB" id="8635725at2"/>
<dbReference type="EMBL" id="WNLA01000017">
    <property type="protein sequence ID" value="MTW04772.1"/>
    <property type="molecule type" value="Genomic_DNA"/>
</dbReference>
<comment type="caution">
    <text evidence="1">The sequence shown here is derived from an EMBL/GenBank/DDBJ whole genome shotgun (WGS) entry which is preliminary data.</text>
</comment>
<dbReference type="AlphaFoldDB" id="A0A6L6Q6P2"/>
<sequence length="151" mass="15648">MLLVIGGAAPAGATEQEACTAASGTLLVGKVVSGPTFKAAKDVLQGVKLSHTHIRIQQGGGKNLDVAIDNVFAKDYVKNSNAVPASLKAIKVGDTLEVCGQTFAGGIHWVHTNCGEPSSPGKPNGWVKVVNPDGSVGDNIESSETYCYLWK</sequence>
<evidence type="ECO:0008006" key="3">
    <source>
        <dbReference type="Google" id="ProtNLM"/>
    </source>
</evidence>
<reference evidence="1 2" key="1">
    <citation type="submission" date="2019-11" db="EMBL/GenBank/DDBJ databases">
        <title>Type strains purchased from KCTC, JCM and DSMZ.</title>
        <authorList>
            <person name="Lu H."/>
        </authorList>
    </citation>
    <scope>NUCLEOTIDE SEQUENCE [LARGE SCALE GENOMIC DNA]</scope>
    <source>
        <strain evidence="1 2">KCTC 42409</strain>
    </source>
</reference>
<keyword evidence="2" id="KW-1185">Reference proteome</keyword>
<accession>A0A6L6Q6P2</accession>
<evidence type="ECO:0000313" key="1">
    <source>
        <dbReference type="EMBL" id="MTW04772.1"/>
    </source>
</evidence>
<evidence type="ECO:0000313" key="2">
    <source>
        <dbReference type="Proteomes" id="UP000484015"/>
    </source>
</evidence>